<dbReference type="AlphaFoldDB" id="A0A261FHD5"/>
<feature type="transmembrane region" description="Helical" evidence="7">
    <location>
        <begin position="376"/>
        <end position="396"/>
    </location>
</feature>
<feature type="transmembrane region" description="Helical" evidence="7">
    <location>
        <begin position="317"/>
        <end position="338"/>
    </location>
</feature>
<keyword evidence="6 7" id="KW-0472">Membrane</keyword>
<dbReference type="InterPro" id="IPR036259">
    <property type="entry name" value="MFS_trans_sf"/>
</dbReference>
<dbReference type="PANTHER" id="PTHR23514">
    <property type="entry name" value="BYPASS OF STOP CODON PROTEIN 6"/>
    <property type="match status" value="1"/>
</dbReference>
<feature type="transmembrane region" description="Helical" evidence="7">
    <location>
        <begin position="95"/>
        <end position="116"/>
    </location>
</feature>
<comment type="caution">
    <text evidence="9">The sequence shown here is derived from an EMBL/GenBank/DDBJ whole genome shotgun (WGS) entry which is preliminary data.</text>
</comment>
<feature type="transmembrane region" description="Helical" evidence="7">
    <location>
        <begin position="71"/>
        <end position="89"/>
    </location>
</feature>
<proteinExistence type="inferred from homology"/>
<accession>A0A261FHD5</accession>
<feature type="transmembrane region" description="Helical" evidence="7">
    <location>
        <begin position="160"/>
        <end position="179"/>
    </location>
</feature>
<reference evidence="9 10" key="1">
    <citation type="journal article" date="2017" name="BMC Genomics">
        <title>Comparative genomic and phylogenomic analyses of the Bifidobacteriaceae family.</title>
        <authorList>
            <person name="Lugli G.A."/>
            <person name="Milani C."/>
            <person name="Turroni F."/>
            <person name="Duranti S."/>
            <person name="Mancabelli L."/>
            <person name="Mangifesta M."/>
            <person name="Ferrario C."/>
            <person name="Modesto M."/>
            <person name="Mattarelli P."/>
            <person name="Jiri K."/>
            <person name="van Sinderen D."/>
            <person name="Ventura M."/>
        </authorList>
    </citation>
    <scope>NUCLEOTIDE SEQUENCE [LARGE SCALE GENOMIC DNA]</scope>
    <source>
        <strain evidence="9 10">DSM 100196</strain>
    </source>
</reference>
<gene>
    <name evidence="9" type="ORF">BMYO_1625</name>
</gene>
<evidence type="ECO:0000256" key="1">
    <source>
        <dbReference type="ARBA" id="ARBA00004651"/>
    </source>
</evidence>
<evidence type="ECO:0000313" key="9">
    <source>
        <dbReference type="EMBL" id="OZG58549.1"/>
    </source>
</evidence>
<dbReference type="Gene3D" id="1.20.1250.20">
    <property type="entry name" value="MFS general substrate transporter like domains"/>
    <property type="match status" value="2"/>
</dbReference>
<dbReference type="InterPro" id="IPR020846">
    <property type="entry name" value="MFS_dom"/>
</dbReference>
<keyword evidence="10" id="KW-1185">Reference proteome</keyword>
<feature type="transmembrane region" description="Helical" evidence="7">
    <location>
        <begin position="40"/>
        <end position="59"/>
    </location>
</feature>
<evidence type="ECO:0000256" key="3">
    <source>
        <dbReference type="ARBA" id="ARBA00022448"/>
    </source>
</evidence>
<dbReference type="EMBL" id="MWWW01000020">
    <property type="protein sequence ID" value="OZG58549.1"/>
    <property type="molecule type" value="Genomic_DNA"/>
</dbReference>
<dbReference type="Pfam" id="PF07690">
    <property type="entry name" value="MFS_1"/>
    <property type="match status" value="1"/>
</dbReference>
<organism evidence="9 10">
    <name type="scientific">Bifidobacterium myosotis</name>
    <dbReference type="NCBI Taxonomy" id="1630166"/>
    <lineage>
        <taxon>Bacteria</taxon>
        <taxon>Bacillati</taxon>
        <taxon>Actinomycetota</taxon>
        <taxon>Actinomycetes</taxon>
        <taxon>Bifidobacteriales</taxon>
        <taxon>Bifidobacteriaceae</taxon>
        <taxon>Bifidobacterium</taxon>
    </lineage>
</organism>
<keyword evidence="5 7" id="KW-1133">Transmembrane helix</keyword>
<dbReference type="InterPro" id="IPR011701">
    <property type="entry name" value="MFS"/>
</dbReference>
<evidence type="ECO:0000256" key="7">
    <source>
        <dbReference type="SAM" id="Phobius"/>
    </source>
</evidence>
<evidence type="ECO:0000256" key="6">
    <source>
        <dbReference type="ARBA" id="ARBA00023136"/>
    </source>
</evidence>
<protein>
    <submittedName>
        <fullName evidence="9">Transporter, major facilitator family protein</fullName>
    </submittedName>
</protein>
<feature type="transmembrane region" description="Helical" evidence="7">
    <location>
        <begin position="291"/>
        <end position="311"/>
    </location>
</feature>
<dbReference type="PANTHER" id="PTHR23514:SF3">
    <property type="entry name" value="BYPASS OF STOP CODON PROTEIN 6"/>
    <property type="match status" value="1"/>
</dbReference>
<dbReference type="GO" id="GO:0022857">
    <property type="term" value="F:transmembrane transporter activity"/>
    <property type="evidence" value="ECO:0007669"/>
    <property type="project" value="InterPro"/>
</dbReference>
<evidence type="ECO:0000256" key="5">
    <source>
        <dbReference type="ARBA" id="ARBA00022989"/>
    </source>
</evidence>
<evidence type="ECO:0000259" key="8">
    <source>
        <dbReference type="PROSITE" id="PS50850"/>
    </source>
</evidence>
<feature type="transmembrane region" description="Helical" evidence="7">
    <location>
        <begin position="350"/>
        <end position="370"/>
    </location>
</feature>
<feature type="transmembrane region" description="Helical" evidence="7">
    <location>
        <begin position="229"/>
        <end position="250"/>
    </location>
</feature>
<keyword evidence="4 7" id="KW-0812">Transmembrane</keyword>
<feature type="transmembrane region" description="Helical" evidence="7">
    <location>
        <begin position="262"/>
        <end position="279"/>
    </location>
</feature>
<feature type="transmembrane region" description="Helical" evidence="7">
    <location>
        <begin position="128"/>
        <end position="148"/>
    </location>
</feature>
<feature type="domain" description="Major facilitator superfamily (MFS) profile" evidence="8">
    <location>
        <begin position="5"/>
        <end position="401"/>
    </location>
</feature>
<dbReference type="InterPro" id="IPR051788">
    <property type="entry name" value="MFS_Transporter"/>
</dbReference>
<dbReference type="Proteomes" id="UP000216871">
    <property type="component" value="Unassembled WGS sequence"/>
</dbReference>
<dbReference type="GO" id="GO:0005886">
    <property type="term" value="C:plasma membrane"/>
    <property type="evidence" value="ECO:0007669"/>
    <property type="project" value="UniProtKB-SubCell"/>
</dbReference>
<evidence type="ECO:0000313" key="10">
    <source>
        <dbReference type="Proteomes" id="UP000216871"/>
    </source>
</evidence>
<dbReference type="RefSeq" id="WP_169834106.1">
    <property type="nucleotide sequence ID" value="NZ_MWWW01000020.1"/>
</dbReference>
<dbReference type="PROSITE" id="PS50850">
    <property type="entry name" value="MFS"/>
    <property type="match status" value="1"/>
</dbReference>
<comment type="subcellular location">
    <subcellularLocation>
        <location evidence="1">Cell membrane</location>
        <topology evidence="1">Multi-pass membrane protein</topology>
    </subcellularLocation>
</comment>
<evidence type="ECO:0000256" key="2">
    <source>
        <dbReference type="ARBA" id="ARBA00008335"/>
    </source>
</evidence>
<name>A0A261FHD5_9BIFI</name>
<sequence length="405" mass="43170">MASLLLAVIYVAFISLGLPDALLGAAWPTMSQDLAVPVSWAGGISAVISMFTIVSALLSDRMTLRFGTGRITAVSVALTAMALAGFSVAPNYWVLLLIAVPYGLGAGGVDAALNNYVAIHYESRHMSWLHCMWGVGASIGPYIMGYALSNGQGWPWGYRYIAILQIVLTVILVLSLPLWQSRGRAVAEVNGGDSAAGEGAGADATSPAGAERKPLGVAGVLAIRGAKEILIMFFCYCAIESTAGLWASSYMVMHAGVDKVTAANWASLFYVGITVGRALSGFLTMRFRDPVMIRIGQVLVLLGVVTMFLPLPHHMGVVAGLIIVGLGCAPIYPCVIHSTPAYFGEENSQAIVGVQMACAYFGTLLMPPLFGVIAQYVTISLYPWYLLLFLVLMVIMHERLRKLRG</sequence>
<keyword evidence="3" id="KW-0813">Transport</keyword>
<evidence type="ECO:0000256" key="4">
    <source>
        <dbReference type="ARBA" id="ARBA00022692"/>
    </source>
</evidence>
<dbReference type="SUPFAM" id="SSF103473">
    <property type="entry name" value="MFS general substrate transporter"/>
    <property type="match status" value="1"/>
</dbReference>
<comment type="similarity">
    <text evidence="2">Belongs to the major facilitator superfamily.</text>
</comment>